<gene>
    <name evidence="3" type="ORF">PZT46_00445</name>
    <name evidence="2" type="ORF">SJ059_02550</name>
</gene>
<dbReference type="AlphaFoldDB" id="A0AAW9DY02"/>
<evidence type="ECO:0000313" key="3">
    <source>
        <dbReference type="EMBL" id="MEA8797729.1"/>
    </source>
</evidence>
<reference evidence="2" key="2">
    <citation type="submission" date="2023-11" db="EMBL/GenBank/DDBJ databases">
        <title>Detection of rare carbapenemases in Enterobacterales - comparison of two colorimetric and two CIM-based carbapenemase assays.</title>
        <authorList>
            <person name="Schaffarczyk L."/>
            <person name="Noster J."/>
            <person name="Stelzer Y."/>
            <person name="Sattler J."/>
            <person name="Gatermann S."/>
            <person name="Hamprecht A."/>
        </authorList>
    </citation>
    <scope>NUCLEOTIDE SEQUENCE</scope>
    <source>
        <strain evidence="2">CIM-Cont-037</strain>
    </source>
</reference>
<feature type="transmembrane region" description="Helical" evidence="1">
    <location>
        <begin position="50"/>
        <end position="75"/>
    </location>
</feature>
<proteinExistence type="predicted"/>
<dbReference type="Proteomes" id="UP001303386">
    <property type="component" value="Unassembled WGS sequence"/>
</dbReference>
<accession>A0AAW9DY02</accession>
<sequence>MDYTAAIIACLMLVTAIWMLLHGIRGYQKGVIIETRKSSPIKDYYYRGDFGFYVNIFFYIVVGTVMVGFSAWLFFRSIAYW</sequence>
<name>A0AAW9DY02_KLEAE</name>
<evidence type="ECO:0000313" key="4">
    <source>
        <dbReference type="Proteomes" id="UP001279012"/>
    </source>
</evidence>
<dbReference type="RefSeq" id="WP_015366086.1">
    <property type="nucleotide sequence ID" value="NZ_CAIZUG010000005.1"/>
</dbReference>
<protein>
    <recommendedName>
        <fullName evidence="5">DUF2542 family protein</fullName>
    </recommendedName>
</protein>
<keyword evidence="1" id="KW-1133">Transmembrane helix</keyword>
<reference evidence="3" key="1">
    <citation type="journal article" date="2023" name="J. Hosp. Infect.">
        <title>Cross-contamination of carbapenem-resistant Gram-negative bacteria between patients and hospital environment in the first year of a newly built surgical ward.</title>
        <authorList>
            <person name="Boutin S."/>
            <person name="Scherrer M."/>
            <person name="Spath I."/>
            <person name="Kocer K."/>
            <person name="Heeg K."/>
            <person name="Nurjadi D."/>
        </authorList>
    </citation>
    <scope>NUCLEOTIDE SEQUENCE</scope>
    <source>
        <strain evidence="3">KE10384</strain>
    </source>
</reference>
<evidence type="ECO:0008006" key="5">
    <source>
        <dbReference type="Google" id="ProtNLM"/>
    </source>
</evidence>
<dbReference type="EMBL" id="JARELW010000001">
    <property type="protein sequence ID" value="MEA8797729.1"/>
    <property type="molecule type" value="Genomic_DNA"/>
</dbReference>
<dbReference type="Proteomes" id="UP001279012">
    <property type="component" value="Unassembled WGS sequence"/>
</dbReference>
<dbReference type="EMBL" id="JAWZZT010000002">
    <property type="protein sequence ID" value="MDX7013359.1"/>
    <property type="molecule type" value="Genomic_DNA"/>
</dbReference>
<evidence type="ECO:0000256" key="1">
    <source>
        <dbReference type="SAM" id="Phobius"/>
    </source>
</evidence>
<organism evidence="2 4">
    <name type="scientific">Klebsiella aerogenes</name>
    <name type="common">Enterobacter aerogenes</name>
    <dbReference type="NCBI Taxonomy" id="548"/>
    <lineage>
        <taxon>Bacteria</taxon>
        <taxon>Pseudomonadati</taxon>
        <taxon>Pseudomonadota</taxon>
        <taxon>Gammaproteobacteria</taxon>
        <taxon>Enterobacterales</taxon>
        <taxon>Enterobacteriaceae</taxon>
        <taxon>Klebsiella/Raoultella group</taxon>
        <taxon>Klebsiella</taxon>
    </lineage>
</organism>
<evidence type="ECO:0000313" key="2">
    <source>
        <dbReference type="EMBL" id="MDX7013359.1"/>
    </source>
</evidence>
<keyword evidence="1" id="KW-0472">Membrane</keyword>
<keyword evidence="1" id="KW-0812">Transmembrane</keyword>
<comment type="caution">
    <text evidence="2">The sequence shown here is derived from an EMBL/GenBank/DDBJ whole genome shotgun (WGS) entry which is preliminary data.</text>
</comment>